<dbReference type="Proteomes" id="UP000541033">
    <property type="component" value="Unassembled WGS sequence"/>
</dbReference>
<evidence type="ECO:0000313" key="2">
    <source>
        <dbReference type="EMBL" id="NIH54912.1"/>
    </source>
</evidence>
<keyword evidence="3" id="KW-1185">Reference proteome</keyword>
<feature type="transmembrane region" description="Helical" evidence="1">
    <location>
        <begin position="156"/>
        <end position="178"/>
    </location>
</feature>
<name>A0A7X5R3L7_9MICO</name>
<proteinExistence type="predicted"/>
<comment type="caution">
    <text evidence="2">The sequence shown here is derived from an EMBL/GenBank/DDBJ whole genome shotgun (WGS) entry which is preliminary data.</text>
</comment>
<accession>A0A7X5R3L7</accession>
<evidence type="ECO:0000313" key="3">
    <source>
        <dbReference type="Proteomes" id="UP000541033"/>
    </source>
</evidence>
<keyword evidence="1" id="KW-0812">Transmembrane</keyword>
<dbReference type="AlphaFoldDB" id="A0A7X5R3L7"/>
<dbReference type="RefSeq" id="WP_167151545.1">
    <property type="nucleotide sequence ID" value="NZ_JAAMOX010000002.1"/>
</dbReference>
<feature type="transmembrane region" description="Helical" evidence="1">
    <location>
        <begin position="190"/>
        <end position="212"/>
    </location>
</feature>
<gene>
    <name evidence="2" type="ORF">FHX76_002808</name>
</gene>
<sequence length="357" mass="39143">MTEAKALEESMIIRRDNWSVVLTAFWLTQAVGIALFVCLLLVLVSAIFAAANRFEMHPWGVFFIASCGAFLLSALLFWGGLPLVERYEVKRGYTTLPGKYPLADLRDSITGKRITKAGESRGVGLSVSEYSLAEARASRASESVRSVLASPVQRPIYGRIFAICFAGLVLASGLVLVSQLSLPPSQQSRLVLLVASAGCGGVVIWVFCFVLLRRSEMNSRRYRKGIGSNDVIFLCAPTFETVVRLRQVLSETSGGRWGIRRLRFARFSSQGITVMQHGGEAAISITIPRASIERVSIGKWVDAGQTRVPLLLYVRSQELPIPLFLKSIAIMGRARNLSDDAILQLAQIQKALGMCDD</sequence>
<keyword evidence="1" id="KW-0472">Membrane</keyword>
<keyword evidence="1" id="KW-1133">Transmembrane helix</keyword>
<feature type="transmembrane region" description="Helical" evidence="1">
    <location>
        <begin position="20"/>
        <end position="49"/>
    </location>
</feature>
<organism evidence="2 3">
    <name type="scientific">Lysinibacter cavernae</name>
    <dbReference type="NCBI Taxonomy" id="1640652"/>
    <lineage>
        <taxon>Bacteria</taxon>
        <taxon>Bacillati</taxon>
        <taxon>Actinomycetota</taxon>
        <taxon>Actinomycetes</taxon>
        <taxon>Micrococcales</taxon>
        <taxon>Microbacteriaceae</taxon>
        <taxon>Lysinibacter</taxon>
    </lineage>
</organism>
<evidence type="ECO:0000256" key="1">
    <source>
        <dbReference type="SAM" id="Phobius"/>
    </source>
</evidence>
<dbReference type="EMBL" id="JAAMOX010000002">
    <property type="protein sequence ID" value="NIH54912.1"/>
    <property type="molecule type" value="Genomic_DNA"/>
</dbReference>
<reference evidence="2 3" key="1">
    <citation type="submission" date="2020-02" db="EMBL/GenBank/DDBJ databases">
        <title>Sequencing the genomes of 1000 actinobacteria strains.</title>
        <authorList>
            <person name="Klenk H.-P."/>
        </authorList>
    </citation>
    <scope>NUCLEOTIDE SEQUENCE [LARGE SCALE GENOMIC DNA]</scope>
    <source>
        <strain evidence="2 3">DSM 27960</strain>
    </source>
</reference>
<protein>
    <submittedName>
        <fullName evidence="2">Membrane protein DedA with SNARE-associated domain</fullName>
    </submittedName>
</protein>
<feature type="transmembrane region" description="Helical" evidence="1">
    <location>
        <begin position="61"/>
        <end position="81"/>
    </location>
</feature>